<dbReference type="RefSeq" id="WP_191780645.1">
    <property type="nucleotide sequence ID" value="NZ_JACSQV010000002.1"/>
</dbReference>
<sequence>MSAPSGASPRTAPGRFARAAPPKAWRTPLVWVAFLLAHAWVAHVGLVVWVWTLGDLGLYRWWAYMAFVDGSWPVLDYEWVYPAGAIVPMLVAGFAGLAEGGPYPLAWLALVAVLNAVAVALLLRRPHGRVAALWFVAFIALLGPAGLGRLDGFVAPLTVVALLVALSRPRLSAALLTACAWVKVAPGAAVLPLVLAARRPVRDVVVPALAVCVVVVGTVVALGGGANVLSFVTTQGQRDLQIESILATPFMVAGLWSTQVTRGYDDKIFTFEITAPGARAVADAATPALLVAVLAVTVLLWRVRRRAGERLWTDTAMRADFVVRGAFVLTLVLLVLNKVGSPQFAAWLAPAVAVALALGLPRWRVTAWGVLAVAGATQLAYPWMYDDIVDGVAGPTFLLAGRNLAVVALLVVAVRELVRLPAPEKDAGAGEGASAAGGGPAAPPRGGGAAVVGSTHPPRHDRPDHRAAPGDPCERRNRR</sequence>
<feature type="transmembrane region" description="Helical" evidence="9">
    <location>
        <begin position="130"/>
        <end position="147"/>
    </location>
</feature>
<feature type="region of interest" description="Disordered" evidence="8">
    <location>
        <begin position="425"/>
        <end position="479"/>
    </location>
</feature>
<name>A0ABR8QAQ2_9CELL</name>
<dbReference type="InterPro" id="IPR018584">
    <property type="entry name" value="GT87"/>
</dbReference>
<dbReference type="EMBL" id="JACSQV010000002">
    <property type="protein sequence ID" value="MBD7917513.1"/>
    <property type="molecule type" value="Genomic_DNA"/>
</dbReference>
<protein>
    <submittedName>
        <fullName evidence="10">DUF2029 domain-containing protein</fullName>
    </submittedName>
</protein>
<comment type="caution">
    <text evidence="10">The sequence shown here is derived from an EMBL/GenBank/DDBJ whole genome shotgun (WGS) entry which is preliminary data.</text>
</comment>
<feature type="transmembrane region" description="Helical" evidence="9">
    <location>
        <begin position="204"/>
        <end position="232"/>
    </location>
</feature>
<keyword evidence="2" id="KW-1003">Cell membrane</keyword>
<feature type="transmembrane region" description="Helical" evidence="9">
    <location>
        <begin position="29"/>
        <end position="58"/>
    </location>
</feature>
<feature type="transmembrane region" description="Helical" evidence="9">
    <location>
        <begin position="344"/>
        <end position="360"/>
    </location>
</feature>
<dbReference type="Pfam" id="PF09594">
    <property type="entry name" value="GT87"/>
    <property type="match status" value="1"/>
</dbReference>
<evidence type="ECO:0000256" key="6">
    <source>
        <dbReference type="ARBA" id="ARBA00023136"/>
    </source>
</evidence>
<evidence type="ECO:0000313" key="10">
    <source>
        <dbReference type="EMBL" id="MBD7917513.1"/>
    </source>
</evidence>
<reference evidence="10 11" key="1">
    <citation type="submission" date="2020-08" db="EMBL/GenBank/DDBJ databases">
        <title>A Genomic Blueprint of the Chicken Gut Microbiome.</title>
        <authorList>
            <person name="Gilroy R."/>
            <person name="Ravi A."/>
            <person name="Getino M."/>
            <person name="Pursley I."/>
            <person name="Horton D.L."/>
            <person name="Alikhan N.-F."/>
            <person name="Baker D."/>
            <person name="Gharbi K."/>
            <person name="Hall N."/>
            <person name="Watson M."/>
            <person name="Adriaenssens E.M."/>
            <person name="Foster-Nyarko E."/>
            <person name="Jarju S."/>
            <person name="Secka A."/>
            <person name="Antonio M."/>
            <person name="Oren A."/>
            <person name="Chaudhuri R."/>
            <person name="La Ragione R.M."/>
            <person name="Hildebrand F."/>
            <person name="Pallen M.J."/>
        </authorList>
    </citation>
    <scope>NUCLEOTIDE SEQUENCE [LARGE SCALE GENOMIC DNA]</scope>
    <source>
        <strain evidence="10 11">Sa3CUA2</strain>
    </source>
</reference>
<feature type="transmembrane region" description="Helical" evidence="9">
    <location>
        <begin position="178"/>
        <end position="198"/>
    </location>
</feature>
<evidence type="ECO:0000256" key="1">
    <source>
        <dbReference type="ARBA" id="ARBA00004651"/>
    </source>
</evidence>
<feature type="compositionally biased region" description="Basic and acidic residues" evidence="8">
    <location>
        <begin position="458"/>
        <end position="479"/>
    </location>
</feature>
<feature type="transmembrane region" description="Helical" evidence="9">
    <location>
        <begin position="79"/>
        <end position="98"/>
    </location>
</feature>
<evidence type="ECO:0000256" key="5">
    <source>
        <dbReference type="ARBA" id="ARBA00022989"/>
    </source>
</evidence>
<evidence type="ECO:0000256" key="4">
    <source>
        <dbReference type="ARBA" id="ARBA00022692"/>
    </source>
</evidence>
<feature type="transmembrane region" description="Helical" evidence="9">
    <location>
        <begin position="367"/>
        <end position="385"/>
    </location>
</feature>
<feature type="transmembrane region" description="Helical" evidence="9">
    <location>
        <begin position="284"/>
        <end position="301"/>
    </location>
</feature>
<evidence type="ECO:0000256" key="8">
    <source>
        <dbReference type="SAM" id="MobiDB-lite"/>
    </source>
</evidence>
<evidence type="ECO:0000256" key="9">
    <source>
        <dbReference type="SAM" id="Phobius"/>
    </source>
</evidence>
<feature type="transmembrane region" description="Helical" evidence="9">
    <location>
        <begin position="397"/>
        <end position="418"/>
    </location>
</feature>
<keyword evidence="5 9" id="KW-1133">Transmembrane helix</keyword>
<feature type="transmembrane region" description="Helical" evidence="9">
    <location>
        <begin position="104"/>
        <end position="123"/>
    </location>
</feature>
<keyword evidence="4 9" id="KW-0812">Transmembrane</keyword>
<comment type="similarity">
    <text evidence="7">Belongs to the glycosyltransferase 87 family.</text>
</comment>
<feature type="transmembrane region" description="Helical" evidence="9">
    <location>
        <begin position="321"/>
        <end position="338"/>
    </location>
</feature>
<keyword evidence="3" id="KW-0808">Transferase</keyword>
<evidence type="ECO:0000256" key="2">
    <source>
        <dbReference type="ARBA" id="ARBA00022475"/>
    </source>
</evidence>
<feature type="compositionally biased region" description="Gly residues" evidence="8">
    <location>
        <begin position="429"/>
        <end position="450"/>
    </location>
</feature>
<evidence type="ECO:0000313" key="11">
    <source>
        <dbReference type="Proteomes" id="UP000604241"/>
    </source>
</evidence>
<proteinExistence type="inferred from homology"/>
<dbReference type="Proteomes" id="UP000604241">
    <property type="component" value="Unassembled WGS sequence"/>
</dbReference>
<comment type="subcellular location">
    <subcellularLocation>
        <location evidence="1">Cell membrane</location>
        <topology evidence="1">Multi-pass membrane protein</topology>
    </subcellularLocation>
</comment>
<accession>A0ABR8QAQ2</accession>
<gene>
    <name evidence="10" type="ORF">H9657_04370</name>
</gene>
<organism evidence="10 11">
    <name type="scientific">Cellulomonas avistercoris</name>
    <dbReference type="NCBI Taxonomy" id="2762242"/>
    <lineage>
        <taxon>Bacteria</taxon>
        <taxon>Bacillati</taxon>
        <taxon>Actinomycetota</taxon>
        <taxon>Actinomycetes</taxon>
        <taxon>Micrococcales</taxon>
        <taxon>Cellulomonadaceae</taxon>
        <taxon>Cellulomonas</taxon>
    </lineage>
</organism>
<evidence type="ECO:0000256" key="7">
    <source>
        <dbReference type="ARBA" id="ARBA00024033"/>
    </source>
</evidence>
<keyword evidence="11" id="KW-1185">Reference proteome</keyword>
<evidence type="ECO:0000256" key="3">
    <source>
        <dbReference type="ARBA" id="ARBA00022679"/>
    </source>
</evidence>
<keyword evidence="6 9" id="KW-0472">Membrane</keyword>